<dbReference type="InterPro" id="IPR006255">
    <property type="entry name" value="SucB"/>
</dbReference>
<keyword evidence="10" id="KW-0496">Mitochondrion</keyword>
<comment type="similarity">
    <text evidence="4">Belongs to the 2-oxoacid dehydrogenase family.</text>
</comment>
<proteinExistence type="inferred from homology"/>
<dbReference type="PROSITE" id="PS00189">
    <property type="entry name" value="LIPOYL"/>
    <property type="match status" value="1"/>
</dbReference>
<dbReference type="SUPFAM" id="SSF51230">
    <property type="entry name" value="Single hybrid motif"/>
    <property type="match status" value="1"/>
</dbReference>
<dbReference type="GO" id="GO:0004149">
    <property type="term" value="F:dihydrolipoyllysine-residue succinyltransferase activity"/>
    <property type="evidence" value="ECO:0007669"/>
    <property type="project" value="UniProtKB-EC"/>
</dbReference>
<evidence type="ECO:0000256" key="6">
    <source>
        <dbReference type="ARBA" id="ARBA00022532"/>
    </source>
</evidence>
<dbReference type="SUPFAM" id="SSF52777">
    <property type="entry name" value="CoA-dependent acyltransferases"/>
    <property type="match status" value="1"/>
</dbReference>
<evidence type="ECO:0000313" key="16">
    <source>
        <dbReference type="Proteomes" id="UP000011083"/>
    </source>
</evidence>
<dbReference type="OrthoDB" id="5391403at2759"/>
<dbReference type="PROSITE" id="PS50968">
    <property type="entry name" value="BIOTINYL_LIPOYL"/>
    <property type="match status" value="1"/>
</dbReference>
<dbReference type="InterPro" id="IPR050537">
    <property type="entry name" value="2-oxoacid_dehydrogenase"/>
</dbReference>
<evidence type="ECO:0000256" key="4">
    <source>
        <dbReference type="ARBA" id="ARBA00007317"/>
    </source>
</evidence>
<evidence type="ECO:0000256" key="1">
    <source>
        <dbReference type="ARBA" id="ARBA00001938"/>
    </source>
</evidence>
<keyword evidence="16" id="KW-1185">Reference proteome</keyword>
<dbReference type="GeneID" id="14917111"/>
<dbReference type="KEGG" id="acan:ACA1_320830"/>
<dbReference type="PANTHER" id="PTHR43416">
    <property type="entry name" value="DIHYDROLIPOYLLYSINE-RESIDUE SUCCINYLTRANSFERASE COMPONENT OF 2-OXOGLUTARATE DEHYDROGENASE COMPLEX, MITOCHONDRIAL-RELATED"/>
    <property type="match status" value="1"/>
</dbReference>
<evidence type="ECO:0000259" key="14">
    <source>
        <dbReference type="PROSITE" id="PS50968"/>
    </source>
</evidence>
<keyword evidence="7" id="KW-0808">Transferase</keyword>
<dbReference type="GO" id="GO:0005739">
    <property type="term" value="C:mitochondrion"/>
    <property type="evidence" value="ECO:0007669"/>
    <property type="project" value="UniProtKB-SubCell"/>
</dbReference>
<keyword evidence="9" id="KW-0809">Transit peptide</keyword>
<feature type="compositionally biased region" description="Basic and acidic residues" evidence="13">
    <location>
        <begin position="73"/>
        <end position="92"/>
    </location>
</feature>
<evidence type="ECO:0000313" key="15">
    <source>
        <dbReference type="EMBL" id="ELR16419.1"/>
    </source>
</evidence>
<dbReference type="PANTHER" id="PTHR43416:SF5">
    <property type="entry name" value="DIHYDROLIPOYLLYSINE-RESIDUE SUCCINYLTRANSFERASE COMPONENT OF 2-OXOGLUTARATE DEHYDROGENASE COMPLEX, MITOCHONDRIAL"/>
    <property type="match status" value="1"/>
</dbReference>
<feature type="compositionally biased region" description="Low complexity" evidence="13">
    <location>
        <begin position="125"/>
        <end position="137"/>
    </location>
</feature>
<gene>
    <name evidence="15" type="ORF">ACA1_320830</name>
</gene>
<accession>L8GT97</accession>
<dbReference type="InterPro" id="IPR011053">
    <property type="entry name" value="Single_hybrid_motif"/>
</dbReference>
<dbReference type="AlphaFoldDB" id="L8GT97"/>
<dbReference type="GO" id="GO:0045252">
    <property type="term" value="C:oxoglutarate dehydrogenase complex"/>
    <property type="evidence" value="ECO:0007669"/>
    <property type="project" value="InterPro"/>
</dbReference>
<dbReference type="Pfam" id="PF00364">
    <property type="entry name" value="Biotin_lipoyl"/>
    <property type="match status" value="1"/>
</dbReference>
<feature type="compositionally biased region" description="Low complexity" evidence="13">
    <location>
        <begin position="93"/>
        <end position="117"/>
    </location>
</feature>
<evidence type="ECO:0000256" key="9">
    <source>
        <dbReference type="ARBA" id="ARBA00022946"/>
    </source>
</evidence>
<keyword evidence="6" id="KW-0816">Tricarboxylic acid cycle</keyword>
<feature type="region of interest" description="Disordered" evidence="13">
    <location>
        <begin position="72"/>
        <end position="144"/>
    </location>
</feature>
<dbReference type="GO" id="GO:0033512">
    <property type="term" value="P:L-lysine catabolic process to acetyl-CoA via saccharopine"/>
    <property type="evidence" value="ECO:0007669"/>
    <property type="project" value="UniProtKB-UniPathway"/>
</dbReference>
<organism evidence="15 16">
    <name type="scientific">Acanthamoeba castellanii (strain ATCC 30010 / Neff)</name>
    <dbReference type="NCBI Taxonomy" id="1257118"/>
    <lineage>
        <taxon>Eukaryota</taxon>
        <taxon>Amoebozoa</taxon>
        <taxon>Discosea</taxon>
        <taxon>Longamoebia</taxon>
        <taxon>Centramoebida</taxon>
        <taxon>Acanthamoebidae</taxon>
        <taxon>Acanthamoeba</taxon>
    </lineage>
</organism>
<evidence type="ECO:0000256" key="5">
    <source>
        <dbReference type="ARBA" id="ARBA00012945"/>
    </source>
</evidence>
<keyword evidence="11" id="KW-0012">Acyltransferase</keyword>
<reference evidence="15 16" key="1">
    <citation type="journal article" date="2013" name="Genome Biol.">
        <title>Genome of Acanthamoeba castellanii highlights extensive lateral gene transfer and early evolution of tyrosine kinase signaling.</title>
        <authorList>
            <person name="Clarke M."/>
            <person name="Lohan A.J."/>
            <person name="Liu B."/>
            <person name="Lagkouvardos I."/>
            <person name="Roy S."/>
            <person name="Zafar N."/>
            <person name="Bertelli C."/>
            <person name="Schilde C."/>
            <person name="Kianianmomeni A."/>
            <person name="Burglin T.R."/>
            <person name="Frech C."/>
            <person name="Turcotte B."/>
            <person name="Kopec K.O."/>
            <person name="Synnott J.M."/>
            <person name="Choo C."/>
            <person name="Paponov I."/>
            <person name="Finkler A."/>
            <person name="Soon Heng Tan C."/>
            <person name="Hutchins A.P."/>
            <person name="Weinmeier T."/>
            <person name="Rattei T."/>
            <person name="Chu J.S."/>
            <person name="Gimenez G."/>
            <person name="Irimia M."/>
            <person name="Rigden D.J."/>
            <person name="Fitzpatrick D.A."/>
            <person name="Lorenzo-Morales J."/>
            <person name="Bateman A."/>
            <person name="Chiu C.H."/>
            <person name="Tang P."/>
            <person name="Hegemann P."/>
            <person name="Fromm H."/>
            <person name="Raoult D."/>
            <person name="Greub G."/>
            <person name="Miranda-Saavedra D."/>
            <person name="Chen N."/>
            <person name="Nash P."/>
            <person name="Ginger M.L."/>
            <person name="Horn M."/>
            <person name="Schaap P."/>
            <person name="Caler L."/>
            <person name="Loftus B."/>
        </authorList>
    </citation>
    <scope>NUCLEOTIDE SEQUENCE [LARGE SCALE GENOMIC DNA]</scope>
    <source>
        <strain evidence="15 16">Neff</strain>
    </source>
</reference>
<dbReference type="EMBL" id="KB007998">
    <property type="protein sequence ID" value="ELR16419.1"/>
    <property type="molecule type" value="Genomic_DNA"/>
</dbReference>
<dbReference type="InterPro" id="IPR023213">
    <property type="entry name" value="CAT-like_dom_sf"/>
</dbReference>
<evidence type="ECO:0000256" key="12">
    <source>
        <dbReference type="ARBA" id="ARBA00032406"/>
    </source>
</evidence>
<comment type="pathway">
    <text evidence="3">Amino-acid degradation; L-lysine degradation via saccharopine pathway; glutaryl-CoA from L-lysine: step 6/6.</text>
</comment>
<keyword evidence="8" id="KW-0450">Lipoyl</keyword>
<comment type="subcellular location">
    <subcellularLocation>
        <location evidence="2">Mitochondrion</location>
    </subcellularLocation>
</comment>
<evidence type="ECO:0000256" key="2">
    <source>
        <dbReference type="ARBA" id="ARBA00004173"/>
    </source>
</evidence>
<dbReference type="OMA" id="NMPQTAV"/>
<dbReference type="FunFam" id="3.30.559.10:FF:000006">
    <property type="entry name" value="Dihydrolipoyllysine-residue succinyltransferase component of 2-oxoglutarate dehydrogenase complex, mitochondrial"/>
    <property type="match status" value="1"/>
</dbReference>
<dbReference type="Gene3D" id="2.40.50.100">
    <property type="match status" value="1"/>
</dbReference>
<dbReference type="RefSeq" id="XP_004338432.1">
    <property type="nucleotide sequence ID" value="XM_004338384.1"/>
</dbReference>
<sequence>MGDSITEGELKNWSKGVGEHVAVDDLVAVIETDKVAVEIRAKEAGVIKEHFAEEGSTVSVGAPLFAYEAGAEAPKKAEVPKEEPAKKTEQAPKPEAAAPKAEAPKTAAAPAAATEGKAAPKAEASKAPAPKTASPVAGGERKVKVTRMRERIAQRLKDAQNTYAMLTTFQEADMFNLINMREDFKEEFQKKHGVKLGFMSAFVKASAAALKEIPAVNAVYDGSNREIIYRDYVDISVAVATPRGLVVPVLRDCDHLSFADVEKRLSELSVKARKDEITLEEMAGGTFTISNGGVYGSLMGTPIINPPQSAILGMHAINKRPVVVNDQVVIRPIMYLALTYDHRLIDGKEAVTFLRHIKHSIEDPRRLLLEL</sequence>
<evidence type="ECO:0000256" key="3">
    <source>
        <dbReference type="ARBA" id="ARBA00005145"/>
    </source>
</evidence>
<dbReference type="VEuPathDB" id="AmoebaDB:ACA1_320830"/>
<evidence type="ECO:0000256" key="13">
    <source>
        <dbReference type="SAM" id="MobiDB-lite"/>
    </source>
</evidence>
<dbReference type="NCBIfam" id="TIGR01347">
    <property type="entry name" value="sucB"/>
    <property type="match status" value="1"/>
</dbReference>
<dbReference type="InterPro" id="IPR000089">
    <property type="entry name" value="Biotin_lipoyl"/>
</dbReference>
<protein>
    <recommendedName>
        <fullName evidence="5">dihydrolipoyllysine-residue succinyltransferase</fullName>
        <ecNumber evidence="5">2.3.1.61</ecNumber>
    </recommendedName>
    <alternativeName>
        <fullName evidence="12">2-oxoglutarate dehydrogenase complex component E2</fullName>
    </alternativeName>
</protein>
<comment type="cofactor">
    <cofactor evidence="1">
        <name>(R)-lipoate</name>
        <dbReference type="ChEBI" id="CHEBI:83088"/>
    </cofactor>
</comment>
<dbReference type="Pfam" id="PF00198">
    <property type="entry name" value="2-oxoacid_dh"/>
    <property type="match status" value="1"/>
</dbReference>
<evidence type="ECO:0000256" key="11">
    <source>
        <dbReference type="ARBA" id="ARBA00023315"/>
    </source>
</evidence>
<dbReference type="InterPro" id="IPR001078">
    <property type="entry name" value="2-oxoacid_DH_actylTfrase"/>
</dbReference>
<dbReference type="STRING" id="1257118.L8GT97"/>
<dbReference type="Proteomes" id="UP000011083">
    <property type="component" value="Unassembled WGS sequence"/>
</dbReference>
<dbReference type="EC" id="2.3.1.61" evidence="5"/>
<dbReference type="InterPro" id="IPR003016">
    <property type="entry name" value="2-oxoA_DH_lipoyl-BS"/>
</dbReference>
<dbReference type="Gene3D" id="3.30.559.10">
    <property type="entry name" value="Chloramphenicol acetyltransferase-like domain"/>
    <property type="match status" value="1"/>
</dbReference>
<name>L8GT97_ACACF</name>
<dbReference type="GO" id="GO:0006099">
    <property type="term" value="P:tricarboxylic acid cycle"/>
    <property type="evidence" value="ECO:0007669"/>
    <property type="project" value="UniProtKB-KW"/>
</dbReference>
<dbReference type="UniPathway" id="UPA00868">
    <property type="reaction ID" value="UER00840"/>
</dbReference>
<feature type="domain" description="Lipoyl-binding" evidence="14">
    <location>
        <begin position="1"/>
        <end position="68"/>
    </location>
</feature>
<evidence type="ECO:0000256" key="8">
    <source>
        <dbReference type="ARBA" id="ARBA00022823"/>
    </source>
</evidence>
<dbReference type="CDD" id="cd06849">
    <property type="entry name" value="lipoyl_domain"/>
    <property type="match status" value="1"/>
</dbReference>
<evidence type="ECO:0000256" key="7">
    <source>
        <dbReference type="ARBA" id="ARBA00022679"/>
    </source>
</evidence>
<evidence type="ECO:0000256" key="10">
    <source>
        <dbReference type="ARBA" id="ARBA00023128"/>
    </source>
</evidence>